<dbReference type="SUPFAM" id="SSF82171">
    <property type="entry name" value="DPP6 N-terminal domain-like"/>
    <property type="match status" value="1"/>
</dbReference>
<feature type="chain" id="PRO_5011570819" description="WD40-like Beta Propeller Repeat" evidence="1">
    <location>
        <begin position="30"/>
        <end position="331"/>
    </location>
</feature>
<sequence>MRTRIAAAAAALPAALLTALLAAPTPAQAQPHRAPHHAADSIRYASVKSCAGKDGERRPCGHWRLVMHSGKLSVLRDAQVVALDAKGRPAGPAAAPIAVSGDGQRVAYFTTSGRLAVRTLGGGVVLMAEGALPRVAQYGVGLRLSGDGARLAVMVGAEKPVATRVFDTSTGERIGDVPGDETFAGFSADGDEVLTTADGAEAVTDLAVYSERGERLARATPPQVVASNGPQALAADGHTVANVIRKTRPELVTYDVRSDQVTARTRVKLPAGDVEMIDWTGDAQVTLHLLRYHGRSTRMTIVQIDTGTGAVKVRDAYTVLKDTYVFAACGG</sequence>
<reference evidence="2 3" key="1">
    <citation type="submission" date="2016-10" db="EMBL/GenBank/DDBJ databases">
        <authorList>
            <person name="de Groot N.N."/>
        </authorList>
    </citation>
    <scope>NUCLEOTIDE SEQUENCE [LARGE SCALE GENOMIC DNA]</scope>
    <source>
        <strain evidence="2 3">DSM 43357</strain>
    </source>
</reference>
<accession>A0A1H7KJ93</accession>
<evidence type="ECO:0000256" key="1">
    <source>
        <dbReference type="SAM" id="SignalP"/>
    </source>
</evidence>
<dbReference type="Proteomes" id="UP000198953">
    <property type="component" value="Unassembled WGS sequence"/>
</dbReference>
<evidence type="ECO:0000313" key="2">
    <source>
        <dbReference type="EMBL" id="SEK86973.1"/>
    </source>
</evidence>
<dbReference type="EMBL" id="FOBF01000003">
    <property type="protein sequence ID" value="SEK86973.1"/>
    <property type="molecule type" value="Genomic_DNA"/>
</dbReference>
<name>A0A1H7KJ93_9ACTN</name>
<evidence type="ECO:0008006" key="4">
    <source>
        <dbReference type="Google" id="ProtNLM"/>
    </source>
</evidence>
<evidence type="ECO:0000313" key="3">
    <source>
        <dbReference type="Proteomes" id="UP000198953"/>
    </source>
</evidence>
<protein>
    <recommendedName>
        <fullName evidence="4">WD40-like Beta Propeller Repeat</fullName>
    </recommendedName>
</protein>
<dbReference type="InterPro" id="IPR011042">
    <property type="entry name" value="6-blade_b-propeller_TolB-like"/>
</dbReference>
<dbReference type="OrthoDB" id="3512100at2"/>
<gene>
    <name evidence="2" type="ORF">SAMN05660976_01273</name>
</gene>
<proteinExistence type="predicted"/>
<dbReference type="AlphaFoldDB" id="A0A1H7KJ93"/>
<dbReference type="Gene3D" id="2.120.10.30">
    <property type="entry name" value="TolB, C-terminal domain"/>
    <property type="match status" value="1"/>
</dbReference>
<organism evidence="2 3">
    <name type="scientific">Nonomuraea pusilla</name>
    <dbReference type="NCBI Taxonomy" id="46177"/>
    <lineage>
        <taxon>Bacteria</taxon>
        <taxon>Bacillati</taxon>
        <taxon>Actinomycetota</taxon>
        <taxon>Actinomycetes</taxon>
        <taxon>Streptosporangiales</taxon>
        <taxon>Streptosporangiaceae</taxon>
        <taxon>Nonomuraea</taxon>
    </lineage>
</organism>
<keyword evidence="1" id="KW-0732">Signal</keyword>
<feature type="signal peptide" evidence="1">
    <location>
        <begin position="1"/>
        <end position="29"/>
    </location>
</feature>
<keyword evidence="3" id="KW-1185">Reference proteome</keyword>
<dbReference type="RefSeq" id="WP_055505650.1">
    <property type="nucleotide sequence ID" value="NZ_BBZG01000003.1"/>
</dbReference>
<dbReference type="STRING" id="46177.SAMN05660976_01273"/>